<reference evidence="2" key="1">
    <citation type="submission" date="2021-01" db="EMBL/GenBank/DDBJ databases">
        <authorList>
            <person name="Corre E."/>
            <person name="Pelletier E."/>
            <person name="Niang G."/>
            <person name="Scheremetjew M."/>
            <person name="Finn R."/>
            <person name="Kale V."/>
            <person name="Holt S."/>
            <person name="Cochrane G."/>
            <person name="Meng A."/>
            <person name="Brown T."/>
            <person name="Cohen L."/>
        </authorList>
    </citation>
    <scope>NUCLEOTIDE SEQUENCE</scope>
    <source>
        <strain evidence="2">CCAP 1951/1</strain>
    </source>
</reference>
<feature type="transmembrane region" description="Helical" evidence="1">
    <location>
        <begin position="123"/>
        <end position="144"/>
    </location>
</feature>
<organism evidence="2">
    <name type="scientific">Neobodo designis</name>
    <name type="common">Flagellated protozoan</name>
    <name type="synonym">Bodo designis</name>
    <dbReference type="NCBI Taxonomy" id="312471"/>
    <lineage>
        <taxon>Eukaryota</taxon>
        <taxon>Discoba</taxon>
        <taxon>Euglenozoa</taxon>
        <taxon>Kinetoplastea</taxon>
        <taxon>Metakinetoplastina</taxon>
        <taxon>Neobodonida</taxon>
        <taxon>Neobodo</taxon>
    </lineage>
</organism>
<name>A0A7S1LHH2_NEODS</name>
<proteinExistence type="predicted"/>
<keyword evidence="1" id="KW-1133">Transmembrane helix</keyword>
<sequence length="354" mass="39450">MSDGYRALCEEALRDTVGLWRWHKYTLWNVPGLGAMLGKVAAADIHGFHVVIDEAEVENAARGSRYSTLRYALLTSGQRRKEGGRRIYEFATMNFALAVGGILGTTWMKAGRQKFAFFDRRPLWAIASGFGVTTLGFIAVRMAFKTIGVGTWIAECSHRTALRRVQCVDCLEEMITFSDEQIADIQTARMPDPKPGQPPMPPELEAKFKESMLAQGKLIRKDQEAMRQHQREILRRHGVKAELSDEERRAEKLRRLGVVETGSMALPSQSIKGDESDPERAAKVIAAAEAEIGDVTAKVVASLPTAAMELPATCLCDVHRGLRTDPWGYEHPKFVPIFPKDRETAAKRAPVRTE</sequence>
<evidence type="ECO:0000256" key="1">
    <source>
        <dbReference type="SAM" id="Phobius"/>
    </source>
</evidence>
<keyword evidence="1" id="KW-0472">Membrane</keyword>
<keyword evidence="1" id="KW-0812">Transmembrane</keyword>
<protein>
    <submittedName>
        <fullName evidence="2">Uncharacterized protein</fullName>
    </submittedName>
</protein>
<gene>
    <name evidence="2" type="ORF">NDES1114_LOCUS8729</name>
</gene>
<accession>A0A7S1LHH2</accession>
<dbReference type="AlphaFoldDB" id="A0A7S1LHH2"/>
<dbReference type="EMBL" id="HBGF01013226">
    <property type="protein sequence ID" value="CAD9103873.1"/>
    <property type="molecule type" value="Transcribed_RNA"/>
</dbReference>
<feature type="transmembrane region" description="Helical" evidence="1">
    <location>
        <begin position="87"/>
        <end position="108"/>
    </location>
</feature>
<evidence type="ECO:0000313" key="2">
    <source>
        <dbReference type="EMBL" id="CAD9103873.1"/>
    </source>
</evidence>